<sequence>MSDRNPKPTKADRQAAAREKARALREEQLKKERRNKLLTRWGIVVGIVAVLVIIAVVVINSVRGGIPDAGPAPANSNINGGITLTSSSSLEPTEPLEVDVNNLPEATTTNAAGETVPAGVEAAAPGEPVQIVEYVDVNCVHCADFASTYGAQIESWLDAGEVTYEYRTVAFLDRGSPTNYSSRGANAAACVADSSPESYWGFMKAIFAQYPNGEIDNAALVDMAESAGASGVEDCITGDGFRTFVKYADSMARAAEVSGTPTVYINGSEGDLNTFVETVQAAIDANKAEAAA</sequence>
<accession>A0ABR8UVV6</accession>
<feature type="transmembrane region" description="Helical" evidence="1">
    <location>
        <begin position="38"/>
        <end position="59"/>
    </location>
</feature>
<keyword evidence="1" id="KW-1133">Transmembrane helix</keyword>
<dbReference type="InterPro" id="IPR012336">
    <property type="entry name" value="Thioredoxin-like_fold"/>
</dbReference>
<evidence type="ECO:0000313" key="3">
    <source>
        <dbReference type="EMBL" id="MBD7996659.1"/>
    </source>
</evidence>
<reference evidence="3 4" key="1">
    <citation type="submission" date="2020-08" db="EMBL/GenBank/DDBJ databases">
        <title>A Genomic Blueprint of the Chicken Gut Microbiome.</title>
        <authorList>
            <person name="Gilroy R."/>
            <person name="Ravi A."/>
            <person name="Getino M."/>
            <person name="Pursley I."/>
            <person name="Horton D.L."/>
            <person name="Alikhan N.-F."/>
            <person name="Baker D."/>
            <person name="Gharbi K."/>
            <person name="Hall N."/>
            <person name="Watson M."/>
            <person name="Adriaenssens E.M."/>
            <person name="Foster-Nyarko E."/>
            <person name="Jarju S."/>
            <person name="Secka A."/>
            <person name="Antonio M."/>
            <person name="Oren A."/>
            <person name="Chaudhuri R."/>
            <person name="La Ragione R.M."/>
            <person name="Hildebrand F."/>
            <person name="Pallen M.J."/>
        </authorList>
    </citation>
    <scope>NUCLEOTIDE SEQUENCE [LARGE SCALE GENOMIC DNA]</scope>
    <source>
        <strain evidence="3 4">Sa2CUA1</strain>
    </source>
</reference>
<evidence type="ECO:0000256" key="1">
    <source>
        <dbReference type="SAM" id="Phobius"/>
    </source>
</evidence>
<evidence type="ECO:0000259" key="2">
    <source>
        <dbReference type="Pfam" id="PF13462"/>
    </source>
</evidence>
<dbReference type="EMBL" id="JACSQD010000007">
    <property type="protein sequence ID" value="MBD7996659.1"/>
    <property type="molecule type" value="Genomic_DNA"/>
</dbReference>
<keyword evidence="1" id="KW-0812">Transmembrane</keyword>
<keyword evidence="1" id="KW-0472">Membrane</keyword>
<dbReference type="InterPro" id="IPR036249">
    <property type="entry name" value="Thioredoxin-like_sf"/>
</dbReference>
<dbReference type="Proteomes" id="UP000609874">
    <property type="component" value="Unassembled WGS sequence"/>
</dbReference>
<feature type="domain" description="Thioredoxin-like fold" evidence="2">
    <location>
        <begin position="128"/>
        <end position="285"/>
    </location>
</feature>
<dbReference type="RefSeq" id="WP_191808923.1">
    <property type="nucleotide sequence ID" value="NZ_JACSQD010000007.1"/>
</dbReference>
<dbReference type="Gene3D" id="3.40.30.10">
    <property type="entry name" value="Glutaredoxin"/>
    <property type="match status" value="1"/>
</dbReference>
<organism evidence="3 4">
    <name type="scientific">Arthrobacter gallicola</name>
    <dbReference type="NCBI Taxonomy" id="2762225"/>
    <lineage>
        <taxon>Bacteria</taxon>
        <taxon>Bacillati</taxon>
        <taxon>Actinomycetota</taxon>
        <taxon>Actinomycetes</taxon>
        <taxon>Micrococcales</taxon>
        <taxon>Micrococcaceae</taxon>
        <taxon>Arthrobacter</taxon>
    </lineage>
</organism>
<proteinExistence type="predicted"/>
<dbReference type="Pfam" id="PF13462">
    <property type="entry name" value="Thioredoxin_4"/>
    <property type="match status" value="1"/>
</dbReference>
<gene>
    <name evidence="3" type="ORF">H9639_15280</name>
</gene>
<protein>
    <submittedName>
        <fullName evidence="3">Thioredoxin domain-containing protein</fullName>
    </submittedName>
</protein>
<name>A0ABR8UVV6_9MICC</name>
<keyword evidence="4" id="KW-1185">Reference proteome</keyword>
<dbReference type="SUPFAM" id="SSF52833">
    <property type="entry name" value="Thioredoxin-like"/>
    <property type="match status" value="1"/>
</dbReference>
<evidence type="ECO:0000313" key="4">
    <source>
        <dbReference type="Proteomes" id="UP000609874"/>
    </source>
</evidence>
<comment type="caution">
    <text evidence="3">The sequence shown here is derived from an EMBL/GenBank/DDBJ whole genome shotgun (WGS) entry which is preliminary data.</text>
</comment>